<dbReference type="Pfam" id="PF13539">
    <property type="entry name" value="Peptidase_M15_4"/>
    <property type="match status" value="1"/>
</dbReference>
<accession>A0A2U8FVK2</accession>
<protein>
    <submittedName>
        <fullName evidence="3">Peptidase M15</fullName>
    </submittedName>
</protein>
<dbReference type="GO" id="GO:0008233">
    <property type="term" value="F:peptidase activity"/>
    <property type="evidence" value="ECO:0007669"/>
    <property type="project" value="InterPro"/>
</dbReference>
<dbReference type="InterPro" id="IPR009045">
    <property type="entry name" value="Zn_M74/Hedgehog-like"/>
</dbReference>
<gene>
    <name evidence="3" type="ORF">DEH84_04680</name>
</gene>
<proteinExistence type="predicted"/>
<keyword evidence="4" id="KW-1185">Reference proteome</keyword>
<dbReference type="SUPFAM" id="SSF55166">
    <property type="entry name" value="Hedgehog/DD-peptidase"/>
    <property type="match status" value="1"/>
</dbReference>
<name>A0A2U8FVK2_9BURK</name>
<dbReference type="EMBL" id="CP029210">
    <property type="protein sequence ID" value="AWI55105.1"/>
    <property type="molecule type" value="Genomic_DNA"/>
</dbReference>
<dbReference type="Proteomes" id="UP000244892">
    <property type="component" value="Chromosome"/>
</dbReference>
<organism evidence="3 4">
    <name type="scientific">Aquabacterium olei</name>
    <dbReference type="NCBI Taxonomy" id="1296669"/>
    <lineage>
        <taxon>Bacteria</taxon>
        <taxon>Pseudomonadati</taxon>
        <taxon>Pseudomonadota</taxon>
        <taxon>Betaproteobacteria</taxon>
        <taxon>Burkholderiales</taxon>
        <taxon>Aquabacterium</taxon>
    </lineage>
</organism>
<sequence length="225" mass="25595">MGAAVRPWWRPASWRTPAAVVLLVAMPALAVLGWGLRGPRVLDGFDDRASVADERITQLLAGEHLVPPPPLPPEVFATAEVEIERPMLALADRRWEQMDQDFVQRLLWVFRIMKEEHGYEMALLEGWRSPERQNQLAAKGAHVTQATAGQSYHQWGLAADCAFLRNGRLVISERDPWAMEGYRRYGEVAERVGLTWGGRWQMLDLGHVEWRKPGIREAMRAARGR</sequence>
<dbReference type="KEGG" id="aon:DEH84_04680"/>
<dbReference type="Gene3D" id="3.30.1380.10">
    <property type="match status" value="1"/>
</dbReference>
<evidence type="ECO:0000256" key="1">
    <source>
        <dbReference type="SAM" id="Phobius"/>
    </source>
</evidence>
<feature type="domain" description="Peptidase M15C" evidence="2">
    <location>
        <begin position="146"/>
        <end position="210"/>
    </location>
</feature>
<keyword evidence="1" id="KW-0812">Transmembrane</keyword>
<reference evidence="3 4" key="1">
    <citation type="submission" date="2018-05" db="EMBL/GenBank/DDBJ databases">
        <title>complete genome sequence of Aquabacterium olei NBRC 110486.</title>
        <authorList>
            <person name="Tang B."/>
            <person name="Chang J."/>
            <person name="Zhang L."/>
            <person name="Yang H."/>
        </authorList>
    </citation>
    <scope>NUCLEOTIDE SEQUENCE [LARGE SCALE GENOMIC DNA]</scope>
    <source>
        <strain evidence="3 4">NBRC 110486</strain>
    </source>
</reference>
<dbReference type="InterPro" id="IPR039561">
    <property type="entry name" value="Peptidase_M15C"/>
</dbReference>
<keyword evidence="1" id="KW-0472">Membrane</keyword>
<dbReference type="OrthoDB" id="8479979at2"/>
<dbReference type="AlphaFoldDB" id="A0A2U8FVK2"/>
<evidence type="ECO:0000313" key="3">
    <source>
        <dbReference type="EMBL" id="AWI55105.1"/>
    </source>
</evidence>
<evidence type="ECO:0000313" key="4">
    <source>
        <dbReference type="Proteomes" id="UP000244892"/>
    </source>
</evidence>
<keyword evidence="1" id="KW-1133">Transmembrane helix</keyword>
<evidence type="ECO:0000259" key="2">
    <source>
        <dbReference type="Pfam" id="PF13539"/>
    </source>
</evidence>
<dbReference type="CDD" id="cd14845">
    <property type="entry name" value="L-Ala-D-Glu_peptidase_like"/>
    <property type="match status" value="1"/>
</dbReference>
<feature type="transmembrane region" description="Helical" evidence="1">
    <location>
        <begin position="16"/>
        <end position="36"/>
    </location>
</feature>